<comment type="caution">
    <text evidence="6">The sequence shown here is derived from an EMBL/GenBank/DDBJ whole genome shotgun (WGS) entry which is preliminary data.</text>
</comment>
<sequence>MNSIFNASEFSKVYSSTEIVNISSGSVVVNFIIHLHTDVNIVSSTEVHLAKLILDGMSSGPRFFILDWKSIKITIIDTHTPVIPSPLAAGQCVPVELRPCINMTDYTNTAFPNVLGHTSAQQVIDIVTSRHIDLFTNICYGYSTDFWCSVFNPECKDGNPVPPCREYCEDVYSGCGEYFRRQFSAILNCSSLPEAKRNNMCRSNPYKRMYCLVSVMNN</sequence>
<dbReference type="Gene3D" id="1.10.2000.10">
    <property type="entry name" value="Frizzled cysteine-rich domain"/>
    <property type="match status" value="1"/>
</dbReference>
<dbReference type="InterPro" id="IPR000082">
    <property type="entry name" value="SEA_dom"/>
</dbReference>
<evidence type="ECO:0000313" key="7">
    <source>
        <dbReference type="Proteomes" id="UP001195483"/>
    </source>
</evidence>
<dbReference type="PROSITE" id="PS50024">
    <property type="entry name" value="SEA"/>
    <property type="match status" value="1"/>
</dbReference>
<feature type="domain" description="SEA" evidence="4">
    <location>
        <begin position="1"/>
        <end position="78"/>
    </location>
</feature>
<dbReference type="GO" id="GO:0060070">
    <property type="term" value="P:canonical Wnt signaling pathway"/>
    <property type="evidence" value="ECO:0007669"/>
    <property type="project" value="TreeGrafter"/>
</dbReference>
<dbReference type="Pfam" id="PF01392">
    <property type="entry name" value="Fz"/>
    <property type="match status" value="1"/>
</dbReference>
<evidence type="ECO:0000313" key="6">
    <source>
        <dbReference type="EMBL" id="KAK3585667.1"/>
    </source>
</evidence>
<reference evidence="6" key="1">
    <citation type="journal article" date="2021" name="Genome Biol. Evol.">
        <title>A High-Quality Reference Genome for a Parasitic Bivalve with Doubly Uniparental Inheritance (Bivalvia: Unionida).</title>
        <authorList>
            <person name="Smith C.H."/>
        </authorList>
    </citation>
    <scope>NUCLEOTIDE SEQUENCE</scope>
    <source>
        <strain evidence="6">CHS0354</strain>
    </source>
</reference>
<reference evidence="6" key="2">
    <citation type="journal article" date="2021" name="Genome Biol. Evol.">
        <title>Developing a high-quality reference genome for a parasitic bivalve with doubly uniparental inheritance (Bivalvia: Unionida).</title>
        <authorList>
            <person name="Smith C.H."/>
        </authorList>
    </citation>
    <scope>NUCLEOTIDE SEQUENCE</scope>
    <source>
        <strain evidence="6">CHS0354</strain>
        <tissue evidence="6">Mantle</tissue>
    </source>
</reference>
<name>A0AAE0S596_9BIVA</name>
<dbReference type="EMBL" id="JAEAOA010001233">
    <property type="protein sequence ID" value="KAK3585667.1"/>
    <property type="molecule type" value="Genomic_DNA"/>
</dbReference>
<dbReference type="SUPFAM" id="SSF63501">
    <property type="entry name" value="Frizzled cysteine-rich domain"/>
    <property type="match status" value="1"/>
</dbReference>
<proteinExistence type="predicted"/>
<gene>
    <name evidence="6" type="ORF">CHS0354_020232</name>
</gene>
<evidence type="ECO:0000259" key="5">
    <source>
        <dbReference type="PROSITE" id="PS50038"/>
    </source>
</evidence>
<keyword evidence="1" id="KW-0217">Developmental protein</keyword>
<keyword evidence="2" id="KW-1015">Disulfide bond</keyword>
<dbReference type="GO" id="GO:0005886">
    <property type="term" value="C:plasma membrane"/>
    <property type="evidence" value="ECO:0007669"/>
    <property type="project" value="TreeGrafter"/>
</dbReference>
<evidence type="ECO:0000256" key="1">
    <source>
        <dbReference type="ARBA" id="ARBA00022473"/>
    </source>
</evidence>
<dbReference type="GO" id="GO:0017147">
    <property type="term" value="F:Wnt-protein binding"/>
    <property type="evidence" value="ECO:0007669"/>
    <property type="project" value="TreeGrafter"/>
</dbReference>
<dbReference type="PANTHER" id="PTHR11309">
    <property type="entry name" value="FRIZZLED"/>
    <property type="match status" value="1"/>
</dbReference>
<evidence type="ECO:0000256" key="3">
    <source>
        <dbReference type="PROSITE-ProRule" id="PRU00090"/>
    </source>
</evidence>
<dbReference type="CDD" id="cd07066">
    <property type="entry name" value="CRD_FZ"/>
    <property type="match status" value="1"/>
</dbReference>
<dbReference type="SMART" id="SM00063">
    <property type="entry name" value="FRI"/>
    <property type="match status" value="1"/>
</dbReference>
<protein>
    <recommendedName>
        <fullName evidence="8">FZ domain-containing protein</fullName>
    </recommendedName>
</protein>
<dbReference type="GO" id="GO:0035567">
    <property type="term" value="P:non-canonical Wnt signaling pathway"/>
    <property type="evidence" value="ECO:0007669"/>
    <property type="project" value="TreeGrafter"/>
</dbReference>
<dbReference type="Proteomes" id="UP001195483">
    <property type="component" value="Unassembled WGS sequence"/>
</dbReference>
<dbReference type="InterPro" id="IPR015526">
    <property type="entry name" value="Frizzled/SFRP"/>
</dbReference>
<dbReference type="AlphaFoldDB" id="A0AAE0S596"/>
<accession>A0AAE0S596</accession>
<evidence type="ECO:0008006" key="8">
    <source>
        <dbReference type="Google" id="ProtNLM"/>
    </source>
</evidence>
<feature type="domain" description="FZ" evidence="5">
    <location>
        <begin position="87"/>
        <end position="204"/>
    </location>
</feature>
<dbReference type="InterPro" id="IPR020067">
    <property type="entry name" value="Frizzled_dom"/>
</dbReference>
<organism evidence="6 7">
    <name type="scientific">Potamilus streckersoni</name>
    <dbReference type="NCBI Taxonomy" id="2493646"/>
    <lineage>
        <taxon>Eukaryota</taxon>
        <taxon>Metazoa</taxon>
        <taxon>Spiralia</taxon>
        <taxon>Lophotrochozoa</taxon>
        <taxon>Mollusca</taxon>
        <taxon>Bivalvia</taxon>
        <taxon>Autobranchia</taxon>
        <taxon>Heteroconchia</taxon>
        <taxon>Palaeoheterodonta</taxon>
        <taxon>Unionida</taxon>
        <taxon>Unionoidea</taxon>
        <taxon>Unionidae</taxon>
        <taxon>Ambleminae</taxon>
        <taxon>Lampsilini</taxon>
        <taxon>Potamilus</taxon>
    </lineage>
</organism>
<keyword evidence="7" id="KW-1185">Reference proteome</keyword>
<dbReference type="GO" id="GO:0042813">
    <property type="term" value="F:Wnt receptor activity"/>
    <property type="evidence" value="ECO:0007669"/>
    <property type="project" value="TreeGrafter"/>
</dbReference>
<evidence type="ECO:0000256" key="2">
    <source>
        <dbReference type="ARBA" id="ARBA00023157"/>
    </source>
</evidence>
<evidence type="ECO:0000259" key="4">
    <source>
        <dbReference type="PROSITE" id="PS50024"/>
    </source>
</evidence>
<reference evidence="6" key="3">
    <citation type="submission" date="2023-05" db="EMBL/GenBank/DDBJ databases">
        <authorList>
            <person name="Smith C.H."/>
        </authorList>
    </citation>
    <scope>NUCLEOTIDE SEQUENCE</scope>
    <source>
        <strain evidence="6">CHS0354</strain>
        <tissue evidence="6">Mantle</tissue>
    </source>
</reference>
<dbReference type="PROSITE" id="PS50038">
    <property type="entry name" value="FZ"/>
    <property type="match status" value="1"/>
</dbReference>
<comment type="caution">
    <text evidence="3">Lacks conserved residue(s) required for the propagation of feature annotation.</text>
</comment>
<dbReference type="InterPro" id="IPR036790">
    <property type="entry name" value="Frizzled_dom_sf"/>
</dbReference>